<accession>A0A976M8S8</accession>
<evidence type="ECO:0000256" key="1">
    <source>
        <dbReference type="SAM" id="SignalP"/>
    </source>
</evidence>
<feature type="chain" id="PRO_5037202753" evidence="1">
    <location>
        <begin position="23"/>
        <end position="1428"/>
    </location>
</feature>
<reference evidence="2" key="1">
    <citation type="submission" date="2022-07" db="EMBL/GenBank/DDBJ databases">
        <title>Evaluation of T. orientalis genome assembly methods using nanopore sequencing and analysis of variation between genomes.</title>
        <authorList>
            <person name="Yam J."/>
            <person name="Micallef M.L."/>
            <person name="Liu M."/>
            <person name="Djordjevic S.P."/>
            <person name="Bogema D.R."/>
            <person name="Jenkins C."/>
        </authorList>
    </citation>
    <scope>NUCLEOTIDE SEQUENCE</scope>
    <source>
        <strain evidence="2">Fish Creek</strain>
    </source>
</reference>
<sequence>MKGAYTFVRFFWIGILIQNSSCFELNIGKTVSYSSGSTQVTVEQKSESQNLYTHKLQKPLQLKEIWNGDKKIYLDPQLVSDQLLLSASVIWSFNRPSIVQLNLDKASLLLLNEHESSLDVQAIFSEAVVTNINPRIHSSTEPLVDVNLSNLQDYVSENATVKVTKLEIRDPRFKRYELRTYNLESAKLRKLLYNEKELAGEPVKGGETNTETPLRVSTKDDVYAIRVYSYDGYPLLMEVLYTYSKRAFFGNTPEKKWHQVLFPSSNDPSFPDFLLNKLNYYACKNGFKYTIDIKQKTEETDQAYSMNNYCVESDRVETIENSLKASFYQDEKFKSAGYGCVEHTASKGHKFFVDHLMANTSVLQFPKTPTFTKAIRVYNRMNKRHYLIGFVDELDKLIYYKYENGEWTEETSLSKDKNERLSEEIKLLLDKLYANDVTTFTINDVSDPNKKTPEDFDRTTVDASDIVYKITTFIVEKKTGYSSSVTVTPKPNHPATGFSKYTHDPTPKPCQKSLVLYKGKKLLKWDNTQSKLLAIDEVQEKQLNNIDVYFSDSIDFPLLTGVFQSDNTIDYYFIKKYNKGVFWQILDEPALKGFINENIKKNEMHTKLTENKNWRLIQLLKKIAFSVVDTVLVLVDQRQAYNRTAASDAYKMTLNTDAANFSIGTFQPESISVTSVDVPSLKLSNFKCFEHTIRPTGTGSYQVKLLIPLQHMSIVSNKTVFSYRYLEIELYKSDNISDNNREELTFKKGDIKLYVYYYGEDPRPLLMCYENKVYRTKRLGEPERYNQVRIDYNKWSRLTDIDGCAHNVGAGNTASDANDQKILDALIDVVQYFNPVMLNLEKLPKEQIKQVAEANDQTTTDQTANYIIHDLKENCKVSMKLSSSKMETYRIHTYEHNGLENQNNPAGFTLGDVIFKGVHGGYNPYRINYDKTTQAPDKKMRHLVKVTGYFHTFDSDFQDPLLVILEFNDRGDVNANTKEYYKLTVRSNDIPGTMEWVRDDDAVSKIIDDKNQLLLFLNNLRYKLKYSAKMQIHFTRTTYPFSALNHEGTKEYPNLSGTQTSVTVSKQSCAELEKKSFKCYKQEISSVKKSHLYYVTALKMSLPLRDKKDAVIQLFDETGNTPIDKLTYDYAYGDLYVYYYRNYNYPLMFCLKGSAFKPNDKNSYFSKWIKVKEIQKCDCTTLATDEINQLEKTLDPIAKFMDLSKETDDQRAKKILDLTVDEESLKYVTDTVKITVMDNVTYIIDTFKKDKATKNHRKLTLYEFDDYYHTRSSHITTYHNGKAGQHVFYAQTKRSCAISKLKHYSYNLYTFPEGVYSHRVEWYKKKGDASNIVILVYTNTLFVYKFRIVYGTRKWKNDAFKYSVYRNEYFFVGVEPVTVVDRHEAYSIYCERVKFINKLDFDSGEPKRSKTSNGALVYLHEEVSQRRR</sequence>
<keyword evidence="1" id="KW-0732">Signal</keyword>
<dbReference type="EMBL" id="CP056066">
    <property type="protein sequence ID" value="UKJ89314.2"/>
    <property type="molecule type" value="Genomic_DNA"/>
</dbReference>
<protein>
    <submittedName>
        <fullName evidence="2">Uncharacterized protein</fullName>
    </submittedName>
</protein>
<dbReference type="Proteomes" id="UP000244803">
    <property type="component" value="Chromosome 3"/>
</dbReference>
<gene>
    <name evidence="2" type="ORF">MACJ_002562</name>
</gene>
<evidence type="ECO:0000313" key="2">
    <source>
        <dbReference type="EMBL" id="UKJ89314.2"/>
    </source>
</evidence>
<proteinExistence type="predicted"/>
<evidence type="ECO:0000313" key="3">
    <source>
        <dbReference type="Proteomes" id="UP000244803"/>
    </source>
</evidence>
<name>A0A976M8S8_THEOR</name>
<feature type="signal peptide" evidence="1">
    <location>
        <begin position="1"/>
        <end position="22"/>
    </location>
</feature>
<organism evidence="2 3">
    <name type="scientific">Theileria orientalis</name>
    <dbReference type="NCBI Taxonomy" id="68886"/>
    <lineage>
        <taxon>Eukaryota</taxon>
        <taxon>Sar</taxon>
        <taxon>Alveolata</taxon>
        <taxon>Apicomplexa</taxon>
        <taxon>Aconoidasida</taxon>
        <taxon>Piroplasmida</taxon>
        <taxon>Theileriidae</taxon>
        <taxon>Theileria</taxon>
    </lineage>
</organism>